<dbReference type="GO" id="GO:0030488">
    <property type="term" value="P:tRNA methylation"/>
    <property type="evidence" value="ECO:0007669"/>
    <property type="project" value="TreeGrafter"/>
</dbReference>
<dbReference type="PANTHER" id="PTHR42714">
    <property type="entry name" value="TRNA MODIFICATION GTPASE GTPBP3"/>
    <property type="match status" value="1"/>
</dbReference>
<dbReference type="RefSeq" id="WP_069024576.1">
    <property type="nucleotide sequence ID" value="NZ_LVJZ01000003.1"/>
</dbReference>
<dbReference type="EMBL" id="LVJZ01000003">
    <property type="protein sequence ID" value="ODB97630.1"/>
    <property type="molecule type" value="Genomic_DNA"/>
</dbReference>
<evidence type="ECO:0000256" key="1">
    <source>
        <dbReference type="ARBA" id="ARBA00004141"/>
    </source>
</evidence>
<comment type="caution">
    <text evidence="6">The sequence shown here is derived from an EMBL/GenBank/DDBJ whole genome shotgun (WGS) entry which is preliminary data.</text>
</comment>
<sequence length="454" mass="49731">MEIWKRVQNILRGSPWNSSSSKIDEQQSENDGHLQLARENLRELLSDDRLPESVRDSLKDDFHQVQAMLDKLEHGHLHIAVFGRVSVGKSALLNALLGEQRFAVSALHGETRHSDMAVWREVEVSGVFLIDTPGINEISGEERERMAEDVASRADLVLFVVDGDLTQTELQAMQKLAQLNRPLIVVLNKADRYTADELQLLLSSLREKLTGLVASDYIVAAAARPAERIYLQMDEQGQEQEIRRTPQADVLALTDTLWMLIEKEGMTLSALNASLFAGQLSDEVAERVVAIRQEVAERVIRGYCLGKGVAVAVNPIPVADLVAALALDASMVVHLARIYGMSVTRGEAGQLIKTIGSQMALLMATVWSVNLAASALKASSAGLSTLVTAAAQGGMGYYTTYVVGLAAQRYFSQGRSWGSDGPKTIVQQILDSVDKDSILQQASDDIRQRMKLAK</sequence>
<keyword evidence="7" id="KW-1185">Reference proteome</keyword>
<evidence type="ECO:0000256" key="4">
    <source>
        <dbReference type="ARBA" id="ARBA00023136"/>
    </source>
</evidence>
<evidence type="ECO:0000313" key="6">
    <source>
        <dbReference type="EMBL" id="ODB97630.1"/>
    </source>
</evidence>
<keyword evidence="2" id="KW-0812">Transmembrane</keyword>
<dbReference type="Pfam" id="PF05128">
    <property type="entry name" value="DUF697"/>
    <property type="match status" value="1"/>
</dbReference>
<dbReference type="InterPro" id="IPR021147">
    <property type="entry name" value="DUF697"/>
</dbReference>
<dbReference type="SUPFAM" id="SSF52540">
    <property type="entry name" value="P-loop containing nucleoside triphosphate hydrolases"/>
    <property type="match status" value="1"/>
</dbReference>
<dbReference type="AlphaFoldDB" id="A0A1E2USD9"/>
<reference evidence="6 7" key="1">
    <citation type="submission" date="2016-03" db="EMBL/GenBank/DDBJ databases">
        <title>Chemosynthetic sulphur-oxidizing symbionts of marine invertebrate animals are capable of nitrogen fixation.</title>
        <authorList>
            <person name="Petersen J.M."/>
            <person name="Kemper A."/>
            <person name="Gruber-Vodicka H."/>
            <person name="Cardini U."/>
            <person name="Geest Mvander."/>
            <person name="Kleiner M."/>
            <person name="Bulgheresi S."/>
            <person name="Fussmann M."/>
            <person name="Herbold C."/>
            <person name="Seah B.K.B."/>
            <person name="Antony C.Paul."/>
            <person name="Liu D."/>
            <person name="Belitz A."/>
            <person name="Weber M."/>
        </authorList>
    </citation>
    <scope>NUCLEOTIDE SEQUENCE [LARGE SCALE GENOMIC DNA]</scope>
    <source>
        <strain evidence="6">G_D</strain>
    </source>
</reference>
<gene>
    <name evidence="6" type="ORF">A3196_13215</name>
</gene>
<dbReference type="GO" id="GO:0016020">
    <property type="term" value="C:membrane"/>
    <property type="evidence" value="ECO:0007669"/>
    <property type="project" value="UniProtKB-SubCell"/>
</dbReference>
<comment type="subcellular location">
    <subcellularLocation>
        <location evidence="1">Membrane</location>
        <topology evidence="1">Multi-pass membrane protein</topology>
    </subcellularLocation>
</comment>
<dbReference type="Proteomes" id="UP000094849">
    <property type="component" value="Unassembled WGS sequence"/>
</dbReference>
<dbReference type="Gene3D" id="3.40.50.300">
    <property type="entry name" value="P-loop containing nucleotide triphosphate hydrolases"/>
    <property type="match status" value="1"/>
</dbReference>
<name>A0A1E2USD9_9GAMM</name>
<dbReference type="STRING" id="1818881.A3196_13215"/>
<keyword evidence="4" id="KW-0472">Membrane</keyword>
<dbReference type="GO" id="GO:0002098">
    <property type="term" value="P:tRNA wobble uridine modification"/>
    <property type="evidence" value="ECO:0007669"/>
    <property type="project" value="TreeGrafter"/>
</dbReference>
<dbReference type="PANTHER" id="PTHR42714:SF6">
    <property type="entry name" value="TRANSLATION INITIATION FACTOR IF-2"/>
    <property type="match status" value="1"/>
</dbReference>
<dbReference type="Pfam" id="PF01926">
    <property type="entry name" value="MMR_HSR1"/>
    <property type="match status" value="1"/>
</dbReference>
<dbReference type="GO" id="GO:0005525">
    <property type="term" value="F:GTP binding"/>
    <property type="evidence" value="ECO:0007669"/>
    <property type="project" value="InterPro"/>
</dbReference>
<proteinExistence type="predicted"/>
<evidence type="ECO:0000256" key="2">
    <source>
        <dbReference type="ARBA" id="ARBA00022692"/>
    </source>
</evidence>
<dbReference type="NCBIfam" id="TIGR00231">
    <property type="entry name" value="small_GTP"/>
    <property type="match status" value="1"/>
</dbReference>
<dbReference type="CDD" id="cd00880">
    <property type="entry name" value="Era_like"/>
    <property type="match status" value="1"/>
</dbReference>
<dbReference type="InterPro" id="IPR027417">
    <property type="entry name" value="P-loop_NTPase"/>
</dbReference>
<organism evidence="6 7">
    <name type="scientific">Candidatus Thiodiazotropha endoloripes</name>
    <dbReference type="NCBI Taxonomy" id="1818881"/>
    <lineage>
        <taxon>Bacteria</taxon>
        <taxon>Pseudomonadati</taxon>
        <taxon>Pseudomonadota</taxon>
        <taxon>Gammaproteobacteria</taxon>
        <taxon>Chromatiales</taxon>
        <taxon>Sedimenticolaceae</taxon>
        <taxon>Candidatus Thiodiazotropha</taxon>
    </lineage>
</organism>
<accession>A0A1E2USD9</accession>
<dbReference type="InterPro" id="IPR006073">
    <property type="entry name" value="GTP-bd"/>
</dbReference>
<feature type="domain" description="G" evidence="5">
    <location>
        <begin position="78"/>
        <end position="189"/>
    </location>
</feature>
<evidence type="ECO:0000256" key="3">
    <source>
        <dbReference type="ARBA" id="ARBA00022989"/>
    </source>
</evidence>
<protein>
    <submittedName>
        <fullName evidence="6">GTP-binding protein HSR1</fullName>
    </submittedName>
</protein>
<dbReference type="InterPro" id="IPR005225">
    <property type="entry name" value="Small_GTP-bd"/>
</dbReference>
<keyword evidence="3" id="KW-1133">Transmembrane helix</keyword>
<dbReference type="GO" id="GO:0005737">
    <property type="term" value="C:cytoplasm"/>
    <property type="evidence" value="ECO:0007669"/>
    <property type="project" value="TreeGrafter"/>
</dbReference>
<evidence type="ECO:0000313" key="7">
    <source>
        <dbReference type="Proteomes" id="UP000094849"/>
    </source>
</evidence>
<evidence type="ECO:0000259" key="5">
    <source>
        <dbReference type="Pfam" id="PF01926"/>
    </source>
</evidence>